<dbReference type="SUPFAM" id="SSF53474">
    <property type="entry name" value="alpha/beta-Hydrolases"/>
    <property type="match status" value="1"/>
</dbReference>
<proteinExistence type="predicted"/>
<reference evidence="3 4" key="1">
    <citation type="submission" date="2018-02" db="EMBL/GenBank/DDBJ databases">
        <title>The genomes of Aspergillus section Nigri reveals drivers in fungal speciation.</title>
        <authorList>
            <consortium name="DOE Joint Genome Institute"/>
            <person name="Vesth T.C."/>
            <person name="Nybo J."/>
            <person name="Theobald S."/>
            <person name="Brandl J."/>
            <person name="Frisvad J.C."/>
            <person name="Nielsen K.F."/>
            <person name="Lyhne E.K."/>
            <person name="Kogle M.E."/>
            <person name="Kuo A."/>
            <person name="Riley R."/>
            <person name="Clum A."/>
            <person name="Nolan M."/>
            <person name="Lipzen A."/>
            <person name="Salamov A."/>
            <person name="Henrissat B."/>
            <person name="Wiebenga A."/>
            <person name="De vries R.P."/>
            <person name="Grigoriev I.V."/>
            <person name="Mortensen U.H."/>
            <person name="Andersen M.R."/>
            <person name="Baker S.E."/>
        </authorList>
    </citation>
    <scope>NUCLEOTIDE SEQUENCE [LARGE SCALE GENOMIC DNA]</scope>
    <source>
        <strain evidence="3 4">CBS 121057</strain>
    </source>
</reference>
<evidence type="ECO:0000259" key="2">
    <source>
        <dbReference type="Pfam" id="PF12697"/>
    </source>
</evidence>
<sequence>MTPTYSQITLTTKPTAQLTYSFHPATPPTSPSPSSTLPQTLLIFINGLGLPQTSWTPLITNLLTTPPPTGLPALLTYDRYKQGQSPDPDPADLSAPDPAHGHDCLSVVHDLHQLLTQIVSEKLNAEVDEVQLILVSNSIGGAISRLYAQTYPGSVAGLMFLDSVLANSDFVSVYPDPDSPGFNAEDLPEGVSEGAIRDAREFMRRVFHPASGIMGTFEGLSRKNLPILLPESDGPALMGPGGRGPWVTVVGHEFERFEEEFEGMGGAPRILTRRYLNPYWERYNRGLVRITENGRGRGPIRAPGTGHFVQRDNPGWVAGEVRGLVERVLG</sequence>
<feature type="region of interest" description="Disordered" evidence="1">
    <location>
        <begin position="80"/>
        <end position="99"/>
    </location>
</feature>
<dbReference type="Gene3D" id="3.40.50.1820">
    <property type="entry name" value="alpha/beta hydrolase"/>
    <property type="match status" value="1"/>
</dbReference>
<keyword evidence="4" id="KW-1185">Reference proteome</keyword>
<dbReference type="Pfam" id="PF12697">
    <property type="entry name" value="Abhydrolase_6"/>
    <property type="match status" value="1"/>
</dbReference>
<dbReference type="OrthoDB" id="3466836at2759"/>
<dbReference type="InterPro" id="IPR000073">
    <property type="entry name" value="AB_hydrolase_1"/>
</dbReference>
<protein>
    <recommendedName>
        <fullName evidence="2">AB hydrolase-1 domain-containing protein</fullName>
    </recommendedName>
</protein>
<gene>
    <name evidence="3" type="ORF">BO78DRAFT_366023</name>
</gene>
<evidence type="ECO:0000313" key="4">
    <source>
        <dbReference type="Proteomes" id="UP000248423"/>
    </source>
</evidence>
<evidence type="ECO:0000313" key="3">
    <source>
        <dbReference type="EMBL" id="PYI07764.1"/>
    </source>
</evidence>
<organism evidence="3 4">
    <name type="scientific">Aspergillus sclerotiicarbonarius (strain CBS 121057 / IBT 28362)</name>
    <dbReference type="NCBI Taxonomy" id="1448318"/>
    <lineage>
        <taxon>Eukaryota</taxon>
        <taxon>Fungi</taxon>
        <taxon>Dikarya</taxon>
        <taxon>Ascomycota</taxon>
        <taxon>Pezizomycotina</taxon>
        <taxon>Eurotiomycetes</taxon>
        <taxon>Eurotiomycetidae</taxon>
        <taxon>Eurotiales</taxon>
        <taxon>Aspergillaceae</taxon>
        <taxon>Aspergillus</taxon>
        <taxon>Aspergillus subgen. Circumdati</taxon>
    </lineage>
</organism>
<feature type="domain" description="AB hydrolase-1" evidence="2">
    <location>
        <begin position="42"/>
        <end position="318"/>
    </location>
</feature>
<dbReference type="EMBL" id="KZ826339">
    <property type="protein sequence ID" value="PYI07764.1"/>
    <property type="molecule type" value="Genomic_DNA"/>
</dbReference>
<dbReference type="VEuPathDB" id="FungiDB:BO78DRAFT_366023"/>
<evidence type="ECO:0000256" key="1">
    <source>
        <dbReference type="SAM" id="MobiDB-lite"/>
    </source>
</evidence>
<dbReference type="AlphaFoldDB" id="A0A319EUE0"/>
<accession>A0A319EUE0</accession>
<dbReference type="Proteomes" id="UP000248423">
    <property type="component" value="Unassembled WGS sequence"/>
</dbReference>
<name>A0A319EUE0_ASPSB</name>
<dbReference type="InterPro" id="IPR029058">
    <property type="entry name" value="AB_hydrolase_fold"/>
</dbReference>